<evidence type="ECO:0000313" key="5">
    <source>
        <dbReference type="Proteomes" id="UP000292209"/>
    </source>
</evidence>
<dbReference type="NCBIfam" id="NF033592">
    <property type="entry name" value="transpos_IS4_1"/>
    <property type="match status" value="1"/>
</dbReference>
<dbReference type="EMBL" id="SGXG01000001">
    <property type="protein sequence ID" value="RZS95815.1"/>
    <property type="molecule type" value="Genomic_DNA"/>
</dbReference>
<keyword evidence="5" id="KW-1185">Reference proteome</keyword>
<accession>A0A4Q7P726</accession>
<dbReference type="PANTHER" id="PTHR37529:SF1">
    <property type="entry name" value="TRANSPOSASE INSG FOR INSERTION SEQUENCE ELEMENT IS4-RELATED"/>
    <property type="match status" value="1"/>
</dbReference>
<name>A0A4Q7P726_9BACT</name>
<dbReference type="GO" id="GO:0003677">
    <property type="term" value="F:DNA binding"/>
    <property type="evidence" value="ECO:0007669"/>
    <property type="project" value="InterPro"/>
</dbReference>
<dbReference type="EMBL" id="SGXG01000001">
    <property type="protein sequence ID" value="RZS94543.1"/>
    <property type="molecule type" value="Genomic_DNA"/>
</dbReference>
<dbReference type="PANTHER" id="PTHR37529">
    <property type="entry name" value="TRANSPOSASE INSG FOR INSERTION SEQUENCE ELEMENT IS4-RELATED"/>
    <property type="match status" value="1"/>
</dbReference>
<dbReference type="SUPFAM" id="SSF53098">
    <property type="entry name" value="Ribonuclease H-like"/>
    <property type="match status" value="1"/>
</dbReference>
<dbReference type="Proteomes" id="UP000292209">
    <property type="component" value="Unassembled WGS sequence"/>
</dbReference>
<dbReference type="GO" id="GO:0004803">
    <property type="term" value="F:transposase activity"/>
    <property type="evidence" value="ECO:0007669"/>
    <property type="project" value="InterPro"/>
</dbReference>
<dbReference type="InterPro" id="IPR047952">
    <property type="entry name" value="Transpos_IS4"/>
</dbReference>
<feature type="domain" description="Transposase IS4-like" evidence="1">
    <location>
        <begin position="79"/>
        <end position="309"/>
    </location>
</feature>
<dbReference type="GO" id="GO:0006313">
    <property type="term" value="P:DNA transposition"/>
    <property type="evidence" value="ECO:0007669"/>
    <property type="project" value="InterPro"/>
</dbReference>
<dbReference type="Pfam" id="PF01609">
    <property type="entry name" value="DDE_Tnp_1"/>
    <property type="match status" value="1"/>
</dbReference>
<comment type="caution">
    <text evidence="3">The sequence shown here is derived from an EMBL/GenBank/DDBJ whole genome shotgun (WGS) entry which is preliminary data.</text>
</comment>
<dbReference type="InterPro" id="IPR012337">
    <property type="entry name" value="RNaseH-like_sf"/>
</dbReference>
<dbReference type="Gene3D" id="3.90.350.10">
    <property type="entry name" value="Transposase Inhibitor Protein From Tn5, Chain A, domain 1"/>
    <property type="match status" value="1"/>
</dbReference>
<evidence type="ECO:0000259" key="1">
    <source>
        <dbReference type="Pfam" id="PF01609"/>
    </source>
</evidence>
<evidence type="ECO:0000313" key="2">
    <source>
        <dbReference type="EMBL" id="RZS94543.1"/>
    </source>
</evidence>
<dbReference type="EMBL" id="SGXG01000001">
    <property type="protein sequence ID" value="RZS98446.1"/>
    <property type="molecule type" value="Genomic_DNA"/>
</dbReference>
<sequence length="400" mass="46302">MKDFLRDRFFSFEVLVLFILSKSNKGLNICLEEFFGESFLSPTKSAFTQARKKLCYTVFKKLNSLICSLFYEHAKFKKWKGHRVLSVDGSTLELPDHPSMSEKFSYHGFGPNADAGHYMSRISYLYDVYNGLVLDAGMESYTTSEATLCHAHLGHIKEGDLLVCDRYYASLRLFFELKGKGADFLFRMKDNWWNCVEDFSLSSSTDAEYTLILPPKYGWLLEKYPSLSQTMTVRLIKKKNKKGKISIYATSLLDRKKYTASSLINLYKQRWGIEEAYKLIKSRLEVSDFSGKTAWAVQQDFYAKTLIISLCNILCYDVEPKTKTGRTSKSARTLIINKTYALSKTKSLILKITDLSGELEEIIQKYVNKIASKIEYSRRNQVFKRKFRAKLKYSMNYKSI</sequence>
<proteinExistence type="predicted"/>
<evidence type="ECO:0000313" key="4">
    <source>
        <dbReference type="EMBL" id="RZS98446.1"/>
    </source>
</evidence>
<dbReference type="AlphaFoldDB" id="A0A4Q7P726"/>
<reference evidence="3 5" key="1">
    <citation type="submission" date="2019-02" db="EMBL/GenBank/DDBJ databases">
        <title>Genomic Encyclopedia of Archaeal and Bacterial Type Strains, Phase II (KMG-II): from individual species to whole genera.</title>
        <authorList>
            <person name="Goeker M."/>
        </authorList>
    </citation>
    <scope>NUCLEOTIDE SEQUENCE [LARGE SCALE GENOMIC DNA]</scope>
    <source>
        <strain evidence="3 5">DSM 21411</strain>
    </source>
</reference>
<organism evidence="3 5">
    <name type="scientific">Cecembia calidifontis</name>
    <dbReference type="NCBI Taxonomy" id="1187080"/>
    <lineage>
        <taxon>Bacteria</taxon>
        <taxon>Pseudomonadati</taxon>
        <taxon>Bacteroidota</taxon>
        <taxon>Cytophagia</taxon>
        <taxon>Cytophagales</taxon>
        <taxon>Cyclobacteriaceae</taxon>
        <taxon>Cecembia</taxon>
    </lineage>
</organism>
<protein>
    <submittedName>
        <fullName evidence="3">DDE family transposase</fullName>
    </submittedName>
</protein>
<dbReference type="InterPro" id="IPR002559">
    <property type="entry name" value="Transposase_11"/>
</dbReference>
<evidence type="ECO:0000313" key="3">
    <source>
        <dbReference type="EMBL" id="RZS95815.1"/>
    </source>
</evidence>
<dbReference type="RefSeq" id="WP_165389770.1">
    <property type="nucleotide sequence ID" value="NZ_SGXG01000001.1"/>
</dbReference>
<gene>
    <name evidence="2" type="ORF">BC751_0041</name>
    <name evidence="3" type="ORF">BC751_1360</name>
    <name evidence="4" type="ORF">BC751_4101</name>
</gene>